<dbReference type="Pfam" id="PF02308">
    <property type="entry name" value="MgtC"/>
    <property type="match status" value="1"/>
</dbReference>
<keyword evidence="13" id="KW-1185">Reference proteome</keyword>
<dbReference type="InterPro" id="IPR048640">
    <property type="entry name" value="MgtC-like_C"/>
</dbReference>
<comment type="subcellular location">
    <subcellularLocation>
        <location evidence="9">Cell inner membrane</location>
        <topology evidence="9">Multi-pass membrane protein</topology>
    </subcellularLocation>
    <subcellularLocation>
        <location evidence="1">Cell membrane</location>
        <topology evidence="1">Multi-pass membrane protein</topology>
    </subcellularLocation>
</comment>
<evidence type="ECO:0000256" key="3">
    <source>
        <dbReference type="ARBA" id="ARBA00013833"/>
    </source>
</evidence>
<feature type="domain" description="MgtC-like C-terminal" evidence="11">
    <location>
        <begin position="147"/>
        <end position="223"/>
    </location>
</feature>
<dbReference type="GO" id="GO:0005886">
    <property type="term" value="C:plasma membrane"/>
    <property type="evidence" value="ECO:0007669"/>
    <property type="project" value="UniProtKB-SubCell"/>
</dbReference>
<dbReference type="RefSeq" id="WP_189045593.1">
    <property type="nucleotide sequence ID" value="NZ_BMJQ01000005.1"/>
</dbReference>
<dbReference type="PANTHER" id="PTHR33778:SF3">
    <property type="entry name" value="PROTEIN MGTC"/>
    <property type="match status" value="1"/>
</dbReference>
<dbReference type="Gene3D" id="3.30.70.260">
    <property type="match status" value="1"/>
</dbReference>
<evidence type="ECO:0000313" key="13">
    <source>
        <dbReference type="Proteomes" id="UP000646365"/>
    </source>
</evidence>
<reference evidence="12" key="2">
    <citation type="submission" date="2020-09" db="EMBL/GenBank/DDBJ databases">
        <authorList>
            <person name="Sun Q."/>
            <person name="Zhou Y."/>
        </authorList>
    </citation>
    <scope>NUCLEOTIDE SEQUENCE</scope>
    <source>
        <strain evidence="12">CGMCC 1.15725</strain>
    </source>
</reference>
<evidence type="ECO:0000256" key="6">
    <source>
        <dbReference type="ARBA" id="ARBA00022989"/>
    </source>
</evidence>
<dbReference type="PANTHER" id="PTHR33778">
    <property type="entry name" value="PROTEIN MGTC"/>
    <property type="match status" value="1"/>
</dbReference>
<name>A0A8J2YSS7_9PROT</name>
<reference evidence="12" key="1">
    <citation type="journal article" date="2014" name="Int. J. Syst. Evol. Microbiol.">
        <title>Complete genome sequence of Corynebacterium casei LMG S-19264T (=DSM 44701T), isolated from a smear-ripened cheese.</title>
        <authorList>
            <consortium name="US DOE Joint Genome Institute (JGI-PGF)"/>
            <person name="Walter F."/>
            <person name="Albersmeier A."/>
            <person name="Kalinowski J."/>
            <person name="Ruckert C."/>
        </authorList>
    </citation>
    <scope>NUCLEOTIDE SEQUENCE</scope>
    <source>
        <strain evidence="12">CGMCC 1.15725</strain>
    </source>
</reference>
<organism evidence="12 13">
    <name type="scientific">Aliidongia dinghuensis</name>
    <dbReference type="NCBI Taxonomy" id="1867774"/>
    <lineage>
        <taxon>Bacteria</taxon>
        <taxon>Pseudomonadati</taxon>
        <taxon>Pseudomonadota</taxon>
        <taxon>Alphaproteobacteria</taxon>
        <taxon>Rhodospirillales</taxon>
        <taxon>Dongiaceae</taxon>
        <taxon>Aliidongia</taxon>
    </lineage>
</organism>
<sequence>MNLDDAFFRLLVALLCGGLIGFERQWRQKMAGLRTNVLVSIGASAFVMFAYRLTPMGDATRMAGQVVTGIGFLGAGVIMHEGITVHGLNTAATLWCSAAVGMFAGGGMMVESVVFAVFVTVTNLIMRPLVGVINRYTGPGWEVEQRYVIKVVAAKADEARLRAGLIDALGQGHLGLQQVKSTALDTGEIEIAATVIAPHREDAKMEAIVSRASLEPSVSAAKWQVAPNDRGLSD</sequence>
<evidence type="ECO:0000256" key="2">
    <source>
        <dbReference type="ARBA" id="ARBA00009298"/>
    </source>
</evidence>
<dbReference type="EMBL" id="BMJQ01000005">
    <property type="protein sequence ID" value="GGF15896.1"/>
    <property type="molecule type" value="Genomic_DNA"/>
</dbReference>
<dbReference type="AlphaFoldDB" id="A0A8J2YSS7"/>
<feature type="transmembrane region" description="Helical" evidence="9">
    <location>
        <begin position="35"/>
        <end position="53"/>
    </location>
</feature>
<evidence type="ECO:0000256" key="7">
    <source>
        <dbReference type="ARBA" id="ARBA00023136"/>
    </source>
</evidence>
<feature type="transmembrane region" description="Helical" evidence="9">
    <location>
        <begin position="59"/>
        <end position="79"/>
    </location>
</feature>
<feature type="transmembrane region" description="Helical" evidence="9">
    <location>
        <begin position="91"/>
        <end position="119"/>
    </location>
</feature>
<comment type="caution">
    <text evidence="12">The sequence shown here is derived from an EMBL/GenBank/DDBJ whole genome shotgun (WGS) entry which is preliminary data.</text>
</comment>
<keyword evidence="5 9" id="KW-0812">Transmembrane</keyword>
<dbReference type="InterPro" id="IPR049177">
    <property type="entry name" value="MgtC_SapB_SrpB_YhiD_N"/>
</dbReference>
<dbReference type="Proteomes" id="UP000646365">
    <property type="component" value="Unassembled WGS sequence"/>
</dbReference>
<comment type="similarity">
    <text evidence="2 9">Belongs to the MgtC/SapB family.</text>
</comment>
<protein>
    <recommendedName>
        <fullName evidence="3 9">Protein MgtC</fullName>
    </recommendedName>
</protein>
<gene>
    <name evidence="12" type="primary">mgtC</name>
    <name evidence="12" type="ORF">GCM10011611_22080</name>
</gene>
<feature type="domain" description="MgtC/SapB/SrpB/YhiD N-terminal" evidence="10">
    <location>
        <begin position="10"/>
        <end position="129"/>
    </location>
</feature>
<accession>A0A8J2YSS7</accession>
<keyword evidence="9" id="KW-0997">Cell inner membrane</keyword>
<keyword evidence="4" id="KW-1003">Cell membrane</keyword>
<dbReference type="InterPro" id="IPR003416">
    <property type="entry name" value="MgtC/SapB/SrpB/YhiD_fam"/>
</dbReference>
<evidence type="ECO:0000256" key="5">
    <source>
        <dbReference type="ARBA" id="ARBA00022692"/>
    </source>
</evidence>
<evidence type="ECO:0000259" key="11">
    <source>
        <dbReference type="Pfam" id="PF21770"/>
    </source>
</evidence>
<feature type="transmembrane region" description="Helical" evidence="9">
    <location>
        <begin position="6"/>
        <end position="23"/>
    </location>
</feature>
<evidence type="ECO:0000256" key="8">
    <source>
        <dbReference type="ARBA" id="ARBA00025369"/>
    </source>
</evidence>
<keyword evidence="7 9" id="KW-0472">Membrane</keyword>
<evidence type="ECO:0000256" key="1">
    <source>
        <dbReference type="ARBA" id="ARBA00004651"/>
    </source>
</evidence>
<evidence type="ECO:0000259" key="10">
    <source>
        <dbReference type="Pfam" id="PF02308"/>
    </source>
</evidence>
<dbReference type="Pfam" id="PF21770">
    <property type="entry name" value="MgtC_SapB_C"/>
    <property type="match status" value="1"/>
</dbReference>
<comment type="function">
    <text evidence="8">Virulence factor required for growth in low Mg(2+) medium and for intramacrophage survival. May be involved in regulating membrane potential by activating Na(+)/K(+)-ATPase.</text>
</comment>
<keyword evidence="6 9" id="KW-1133">Transmembrane helix</keyword>
<proteinExistence type="inferred from homology"/>
<evidence type="ECO:0000256" key="4">
    <source>
        <dbReference type="ARBA" id="ARBA00022475"/>
    </source>
</evidence>
<dbReference type="PRINTS" id="PR01837">
    <property type="entry name" value="MGTCSAPBPROT"/>
</dbReference>
<evidence type="ECO:0000313" key="12">
    <source>
        <dbReference type="EMBL" id="GGF15896.1"/>
    </source>
</evidence>
<evidence type="ECO:0000256" key="9">
    <source>
        <dbReference type="RuleBase" id="RU365041"/>
    </source>
</evidence>